<reference evidence="1" key="1">
    <citation type="submission" date="2020-05" db="EMBL/GenBank/DDBJ databases">
        <title>Mycena genomes resolve the evolution of fungal bioluminescence.</title>
        <authorList>
            <person name="Tsai I.J."/>
        </authorList>
    </citation>
    <scope>NUCLEOTIDE SEQUENCE</scope>
    <source>
        <strain evidence="1">CCC161011</strain>
    </source>
</reference>
<dbReference type="OrthoDB" id="5401396at2759"/>
<dbReference type="Proteomes" id="UP000620124">
    <property type="component" value="Unassembled WGS sequence"/>
</dbReference>
<accession>A0A8H6Y111</accession>
<proteinExistence type="predicted"/>
<organism evidence="1 2">
    <name type="scientific">Mycena venus</name>
    <dbReference type="NCBI Taxonomy" id="2733690"/>
    <lineage>
        <taxon>Eukaryota</taxon>
        <taxon>Fungi</taxon>
        <taxon>Dikarya</taxon>
        <taxon>Basidiomycota</taxon>
        <taxon>Agaricomycotina</taxon>
        <taxon>Agaricomycetes</taxon>
        <taxon>Agaricomycetidae</taxon>
        <taxon>Agaricales</taxon>
        <taxon>Marasmiineae</taxon>
        <taxon>Mycenaceae</taxon>
        <taxon>Mycena</taxon>
    </lineage>
</organism>
<gene>
    <name evidence="1" type="ORF">MVEN_01299700</name>
</gene>
<name>A0A8H6Y111_9AGAR</name>
<evidence type="ECO:0000313" key="1">
    <source>
        <dbReference type="EMBL" id="KAF7349984.1"/>
    </source>
</evidence>
<sequence>MQFLSKSFVANALGVYFCNDVNFVTDCAHWTNLVSGNCYTLDAEHQNALSSFGPDAGTGCSLYDDYHCADSPCTNLENPGSTDLSHLPPGGGPTYSCNDQINSFKCHSV</sequence>
<dbReference type="EMBL" id="JACAZI010000010">
    <property type="protein sequence ID" value="KAF7349984.1"/>
    <property type="molecule type" value="Genomic_DNA"/>
</dbReference>
<comment type="caution">
    <text evidence="1">The sequence shown here is derived from an EMBL/GenBank/DDBJ whole genome shotgun (WGS) entry which is preliminary data.</text>
</comment>
<keyword evidence="2" id="KW-1185">Reference proteome</keyword>
<dbReference type="AlphaFoldDB" id="A0A8H6Y111"/>
<evidence type="ECO:0000313" key="2">
    <source>
        <dbReference type="Proteomes" id="UP000620124"/>
    </source>
</evidence>
<protein>
    <submittedName>
        <fullName evidence="1">Uncharacterized protein</fullName>
    </submittedName>
</protein>